<proteinExistence type="inferred from homology"/>
<dbReference type="Pfam" id="PF00171">
    <property type="entry name" value="Aldedh"/>
    <property type="match status" value="1"/>
</dbReference>
<dbReference type="Gene3D" id="3.40.605.10">
    <property type="entry name" value="Aldehyde Dehydrogenase, Chain A, domain 1"/>
    <property type="match status" value="1"/>
</dbReference>
<dbReference type="InterPro" id="IPR016161">
    <property type="entry name" value="Ald_DH/histidinol_DH"/>
</dbReference>
<dbReference type="GO" id="GO:0009450">
    <property type="term" value="P:gamma-aminobutyric acid catabolic process"/>
    <property type="evidence" value="ECO:0007669"/>
    <property type="project" value="InterPro"/>
</dbReference>
<evidence type="ECO:0000313" key="7">
    <source>
        <dbReference type="Proteomes" id="UP000004949"/>
    </source>
</evidence>
<dbReference type="FunFam" id="3.40.605.10:FF:000005">
    <property type="entry name" value="Succinate-semialdehyde dehydrogenase I"/>
    <property type="match status" value="1"/>
</dbReference>
<evidence type="ECO:0000256" key="3">
    <source>
        <dbReference type="PROSITE-ProRule" id="PRU10007"/>
    </source>
</evidence>
<keyword evidence="2 4" id="KW-0560">Oxidoreductase</keyword>
<evidence type="ECO:0000256" key="1">
    <source>
        <dbReference type="ARBA" id="ARBA00009986"/>
    </source>
</evidence>
<dbReference type="FunFam" id="3.40.309.10:FF:000004">
    <property type="entry name" value="Succinate-semialdehyde dehydrogenase I"/>
    <property type="match status" value="1"/>
</dbReference>
<comment type="similarity">
    <text evidence="1 4">Belongs to the aldehyde dehydrogenase family.</text>
</comment>
<dbReference type="EMBL" id="AGQV01000001">
    <property type="protein sequence ID" value="EHH69653.1"/>
    <property type="molecule type" value="Genomic_DNA"/>
</dbReference>
<keyword evidence="7" id="KW-1185">Reference proteome</keyword>
<protein>
    <submittedName>
        <fullName evidence="6">Putative succinate-semialdehyde dehydrogenase</fullName>
    </submittedName>
</protein>
<dbReference type="PROSITE" id="PS00687">
    <property type="entry name" value="ALDEHYDE_DEHYDR_GLU"/>
    <property type="match status" value="1"/>
</dbReference>
<dbReference type="AlphaFoldDB" id="G6XHJ6"/>
<dbReference type="STRING" id="1088869.GMO_09620"/>
<accession>G6XHJ6</accession>
<evidence type="ECO:0000313" key="6">
    <source>
        <dbReference type="EMBL" id="EHH69653.1"/>
    </source>
</evidence>
<dbReference type="RefSeq" id="WP_008851110.1">
    <property type="nucleotide sequence ID" value="NZ_AGQV01000001.1"/>
</dbReference>
<dbReference type="GO" id="GO:0004777">
    <property type="term" value="F:succinate-semialdehyde dehydrogenase (NAD+) activity"/>
    <property type="evidence" value="ECO:0007669"/>
    <property type="project" value="TreeGrafter"/>
</dbReference>
<dbReference type="SUPFAM" id="SSF53720">
    <property type="entry name" value="ALDH-like"/>
    <property type="match status" value="1"/>
</dbReference>
<name>G6XHJ6_9PROT</name>
<evidence type="ECO:0000256" key="4">
    <source>
        <dbReference type="RuleBase" id="RU003345"/>
    </source>
</evidence>
<evidence type="ECO:0000256" key="2">
    <source>
        <dbReference type="ARBA" id="ARBA00023002"/>
    </source>
</evidence>
<sequence length="485" mass="51842">MTFHLNDPDLFREQAFLSGNWEHSASGRTMGVDNPATGKVIGTIPACTAEETRSAIEAAAAAQVKWRQSSAAERSALLMGWYGLMQEHADDLAHIMTLEQGKPLAEARGEVTYAASFLKWFAAEAERLQGETLIPAPDRRVLVLREPVGVTASVTPWNFPLAMITRKCAPALAAGCSMVIKPSELTPFSALALAVLAERAGLPKGLLSVVTGHAREIGPELTENPTVRKLSFTGSTAVGALLMEQSARTIKRLSLELGGNAPVIVFDDADLDVAVAGTMVSKFRNAGQTCVCANRVYVQGGIYDAFLEKIARDIGTLKTGDGFEPASQIGPLINDAAVEKVRKQVEDAVSKGARIVGRPLTVRGRFVEPVLLADVTSEMLIAREETFGPVLPLFRFGKEEEAVRQANATPFGLAGYFFTQDVDRAWRVGTALDFGIVGLNTGSVSLVSAPFGGVKHSGLGREGGTHGIEEFLTVKSFHMAVKNHA</sequence>
<dbReference type="NCBIfam" id="TIGR01780">
    <property type="entry name" value="SSADH"/>
    <property type="match status" value="1"/>
</dbReference>
<dbReference type="InterPro" id="IPR015590">
    <property type="entry name" value="Aldehyde_DH_dom"/>
</dbReference>
<dbReference type="PANTHER" id="PTHR43353">
    <property type="entry name" value="SUCCINATE-SEMIALDEHYDE DEHYDROGENASE, MITOCHONDRIAL"/>
    <property type="match status" value="1"/>
</dbReference>
<reference evidence="6 7" key="1">
    <citation type="submission" date="2011-10" db="EMBL/GenBank/DDBJ databases">
        <title>Genome sequence of Gluconobacter morbifer G707, isolated from Drosophila gut.</title>
        <authorList>
            <person name="Lee W.-J."/>
            <person name="Kim E.-K."/>
        </authorList>
    </citation>
    <scope>NUCLEOTIDE SEQUENCE [LARGE SCALE GENOMIC DNA]</scope>
    <source>
        <strain evidence="6 7">G707</strain>
    </source>
</reference>
<dbReference type="CDD" id="cd07103">
    <property type="entry name" value="ALDH_F5_SSADH_GabD"/>
    <property type="match status" value="1"/>
</dbReference>
<dbReference type="InterPro" id="IPR010102">
    <property type="entry name" value="Succ_semiAld_DH"/>
</dbReference>
<dbReference type="Gene3D" id="3.40.309.10">
    <property type="entry name" value="Aldehyde Dehydrogenase, Chain A, domain 2"/>
    <property type="match status" value="1"/>
</dbReference>
<feature type="domain" description="Aldehyde dehydrogenase" evidence="5">
    <location>
        <begin position="21"/>
        <end position="476"/>
    </location>
</feature>
<organism evidence="6 7">
    <name type="scientific">Gluconobacter morbifer G707</name>
    <dbReference type="NCBI Taxonomy" id="1088869"/>
    <lineage>
        <taxon>Bacteria</taxon>
        <taxon>Pseudomonadati</taxon>
        <taxon>Pseudomonadota</taxon>
        <taxon>Alphaproteobacteria</taxon>
        <taxon>Acetobacterales</taxon>
        <taxon>Acetobacteraceae</taxon>
        <taxon>Gluconobacter</taxon>
    </lineage>
</organism>
<gene>
    <name evidence="6" type="ORF">GMO_09620</name>
</gene>
<dbReference type="PATRIC" id="fig|1088869.3.peg.967"/>
<dbReference type="InterPro" id="IPR016162">
    <property type="entry name" value="Ald_DH_N"/>
</dbReference>
<dbReference type="PROSITE" id="PS00070">
    <property type="entry name" value="ALDEHYDE_DEHYDR_CYS"/>
    <property type="match status" value="1"/>
</dbReference>
<dbReference type="OrthoDB" id="9772584at2"/>
<feature type="active site" evidence="3">
    <location>
        <position position="256"/>
    </location>
</feature>
<comment type="caution">
    <text evidence="6">The sequence shown here is derived from an EMBL/GenBank/DDBJ whole genome shotgun (WGS) entry which is preliminary data.</text>
</comment>
<dbReference type="Proteomes" id="UP000004949">
    <property type="component" value="Unassembled WGS sequence"/>
</dbReference>
<dbReference type="InterPro" id="IPR016160">
    <property type="entry name" value="Ald_DH_CS_CYS"/>
</dbReference>
<dbReference type="InterPro" id="IPR050740">
    <property type="entry name" value="Aldehyde_DH_Superfamily"/>
</dbReference>
<evidence type="ECO:0000259" key="5">
    <source>
        <dbReference type="Pfam" id="PF00171"/>
    </source>
</evidence>
<dbReference type="InterPro" id="IPR029510">
    <property type="entry name" value="Ald_DH_CS_GLU"/>
</dbReference>
<dbReference type="InterPro" id="IPR016163">
    <property type="entry name" value="Ald_DH_C"/>
</dbReference>
<dbReference type="eggNOG" id="COG1012">
    <property type="taxonomic scope" value="Bacteria"/>
</dbReference>
<dbReference type="PANTHER" id="PTHR43353:SF5">
    <property type="entry name" value="SUCCINATE-SEMIALDEHYDE DEHYDROGENASE, MITOCHONDRIAL"/>
    <property type="match status" value="1"/>
</dbReference>